<dbReference type="Proteomes" id="UP000266861">
    <property type="component" value="Unassembled WGS sequence"/>
</dbReference>
<accession>A0A397IXP2</accession>
<sequence length="120" mass="14280">MTDFKTKNKTLPCKTLECKLYNKIYKRPSGLKKYKKMIQDLNTIKLSIYILPEKVIKETRQMLVYHIKEKLKQNSRHVRNVSVIISSTENQFFRVFKGFIFLNLEPTNVYLEVLTHIVTP</sequence>
<gene>
    <name evidence="1" type="ORF">Glove_174g31</name>
</gene>
<proteinExistence type="predicted"/>
<dbReference type="OrthoDB" id="2407634at2759"/>
<reference evidence="1 2" key="1">
    <citation type="submission" date="2018-08" db="EMBL/GenBank/DDBJ databases">
        <title>Genome and evolution of the arbuscular mycorrhizal fungus Diversispora epigaea (formerly Glomus versiforme) and its bacterial endosymbionts.</title>
        <authorList>
            <person name="Sun X."/>
            <person name="Fei Z."/>
            <person name="Harrison M."/>
        </authorList>
    </citation>
    <scope>NUCLEOTIDE SEQUENCE [LARGE SCALE GENOMIC DNA]</scope>
    <source>
        <strain evidence="1 2">IT104</strain>
    </source>
</reference>
<evidence type="ECO:0000313" key="2">
    <source>
        <dbReference type="Proteomes" id="UP000266861"/>
    </source>
</evidence>
<keyword evidence="2" id="KW-1185">Reference proteome</keyword>
<comment type="caution">
    <text evidence="1">The sequence shown here is derived from an EMBL/GenBank/DDBJ whole genome shotgun (WGS) entry which is preliminary data.</text>
</comment>
<dbReference type="EMBL" id="PQFF01000164">
    <property type="protein sequence ID" value="RHZ77643.1"/>
    <property type="molecule type" value="Genomic_DNA"/>
</dbReference>
<organism evidence="1 2">
    <name type="scientific">Diversispora epigaea</name>
    <dbReference type="NCBI Taxonomy" id="1348612"/>
    <lineage>
        <taxon>Eukaryota</taxon>
        <taxon>Fungi</taxon>
        <taxon>Fungi incertae sedis</taxon>
        <taxon>Mucoromycota</taxon>
        <taxon>Glomeromycotina</taxon>
        <taxon>Glomeromycetes</taxon>
        <taxon>Diversisporales</taxon>
        <taxon>Diversisporaceae</taxon>
        <taxon>Diversispora</taxon>
    </lineage>
</organism>
<evidence type="ECO:0000313" key="1">
    <source>
        <dbReference type="EMBL" id="RHZ77643.1"/>
    </source>
</evidence>
<name>A0A397IXP2_9GLOM</name>
<protein>
    <submittedName>
        <fullName evidence="1">Uncharacterized protein</fullName>
    </submittedName>
</protein>
<dbReference type="AlphaFoldDB" id="A0A397IXP2"/>